<comment type="caution">
    <text evidence="3">The sequence shown here is derived from an EMBL/GenBank/DDBJ whole genome shotgun (WGS) entry which is preliminary data.</text>
</comment>
<accession>A0ABS7PZD5</accession>
<dbReference type="EMBL" id="JAINZZ010000001">
    <property type="protein sequence ID" value="MBY8876093.1"/>
    <property type="molecule type" value="Genomic_DNA"/>
</dbReference>
<reference evidence="3 4" key="1">
    <citation type="submission" date="2021-08" db="EMBL/GenBank/DDBJ databases">
        <title>WGS of actinomycetes from Thailand.</title>
        <authorList>
            <person name="Thawai C."/>
        </authorList>
    </citation>
    <scope>NUCLEOTIDE SEQUENCE [LARGE SCALE GENOMIC DNA]</scope>
    <source>
        <strain evidence="3 4">PLK6-54</strain>
    </source>
</reference>
<feature type="domain" description="PPM-type phosphatase" evidence="2">
    <location>
        <begin position="32"/>
        <end position="254"/>
    </location>
</feature>
<dbReference type="Gene3D" id="3.60.40.10">
    <property type="entry name" value="PPM-type phosphatase domain"/>
    <property type="match status" value="1"/>
</dbReference>
<dbReference type="PANTHER" id="PTHR43156">
    <property type="entry name" value="STAGE II SPORULATION PROTEIN E-RELATED"/>
    <property type="match status" value="1"/>
</dbReference>
<dbReference type="PANTHER" id="PTHR43156:SF2">
    <property type="entry name" value="STAGE II SPORULATION PROTEIN E"/>
    <property type="match status" value="1"/>
</dbReference>
<proteinExistence type="predicted"/>
<dbReference type="SUPFAM" id="SSF81606">
    <property type="entry name" value="PP2C-like"/>
    <property type="match status" value="1"/>
</dbReference>
<dbReference type="Pfam" id="PF07228">
    <property type="entry name" value="SpoIIE"/>
    <property type="match status" value="1"/>
</dbReference>
<organism evidence="3 4">
    <name type="scientific">Actinacidiphila acidipaludis</name>
    <dbReference type="NCBI Taxonomy" id="2873382"/>
    <lineage>
        <taxon>Bacteria</taxon>
        <taxon>Bacillati</taxon>
        <taxon>Actinomycetota</taxon>
        <taxon>Actinomycetes</taxon>
        <taxon>Kitasatosporales</taxon>
        <taxon>Streptomycetaceae</taxon>
        <taxon>Actinacidiphila</taxon>
    </lineage>
</organism>
<dbReference type="Proteomes" id="UP000778578">
    <property type="component" value="Unassembled WGS sequence"/>
</dbReference>
<gene>
    <name evidence="3" type="ORF">K7862_00355</name>
</gene>
<dbReference type="InterPro" id="IPR036457">
    <property type="entry name" value="PPM-type-like_dom_sf"/>
</dbReference>
<dbReference type="SMART" id="SM00331">
    <property type="entry name" value="PP2C_SIG"/>
    <property type="match status" value="1"/>
</dbReference>
<protein>
    <submittedName>
        <fullName evidence="3">Serine/threonine-protein phosphatase</fullName>
    </submittedName>
</protein>
<dbReference type="InterPro" id="IPR001932">
    <property type="entry name" value="PPM-type_phosphatase-like_dom"/>
</dbReference>
<sequence>MPTAVREPAGHLLLDDRLSLERGLLPAPVLGRDGFRAAAHYEPGRAQALLSGDFYDVVQSEDSTVHAIIGDVSGHGPAEAALAVHLRLAWRTAVLCGRTQLQQMGMLERILVQERTSDETFATVVSLRFPPGGHSVTAVNAGHPGIILRRSREVRWVEPQTGIALGFFPGHEDWVETRIELSPRDGVVLLTDGVFEGRTGRATRLGEEGLLRLAARRSHLPAQEFIDALVGDAAAMAAPFGGLSDDVAVLQLGWNVPG</sequence>
<evidence type="ECO:0000313" key="4">
    <source>
        <dbReference type="Proteomes" id="UP000778578"/>
    </source>
</evidence>
<evidence type="ECO:0000256" key="1">
    <source>
        <dbReference type="ARBA" id="ARBA00022801"/>
    </source>
</evidence>
<evidence type="ECO:0000259" key="2">
    <source>
        <dbReference type="SMART" id="SM00331"/>
    </source>
</evidence>
<dbReference type="InterPro" id="IPR052016">
    <property type="entry name" value="Bact_Sigma-Reg"/>
</dbReference>
<keyword evidence="4" id="KW-1185">Reference proteome</keyword>
<evidence type="ECO:0000313" key="3">
    <source>
        <dbReference type="EMBL" id="MBY8876093.1"/>
    </source>
</evidence>
<keyword evidence="1" id="KW-0378">Hydrolase</keyword>
<name>A0ABS7PZD5_9ACTN</name>